<comment type="subcellular location">
    <subcellularLocation>
        <location evidence="9">Cytoplasm</location>
    </subcellularLocation>
</comment>
<dbReference type="Gene3D" id="3.60.20.10">
    <property type="entry name" value="Glutamine Phosphoribosylpyrophosphate, subunit 1, domain 1"/>
    <property type="match status" value="1"/>
</dbReference>
<evidence type="ECO:0000313" key="12">
    <source>
        <dbReference type="Proteomes" id="UP000239485"/>
    </source>
</evidence>
<dbReference type="SUPFAM" id="SSF56235">
    <property type="entry name" value="N-terminal nucleophile aminohydrolases (Ntn hydrolases)"/>
    <property type="match status" value="1"/>
</dbReference>
<gene>
    <name evidence="9" type="primary">prcB</name>
    <name evidence="11" type="ORF">CLV92_107197</name>
</gene>
<comment type="catalytic activity">
    <reaction evidence="1 9">
        <text>Cleavage of peptide bonds with very broad specificity.</text>
        <dbReference type="EC" id="3.4.25.1"/>
    </reaction>
</comment>
<comment type="subunit">
    <text evidence="9">The 20S proteasome core is composed of 14 alpha and 14 beta subunits that assemble into four stacked heptameric rings, resulting in a barrel-shaped structure. The two inner rings, each composed of seven catalytic beta subunits, are sandwiched by two outer rings, each composed of seven alpha subunits. The catalytic chamber with the active sites is on the inside of the barrel. Has a gated structure, the ends of the cylinder being occluded by the N-termini of the alpha-subunits. Is capped by the proteasome-associated ATPase, ARC.</text>
</comment>
<keyword evidence="5 9" id="KW-0378">Hydrolase</keyword>
<dbReference type="PROSITE" id="PS51476">
    <property type="entry name" value="PROTEASOME_BETA_2"/>
    <property type="match status" value="1"/>
</dbReference>
<dbReference type="RefSeq" id="WP_104432990.1">
    <property type="nucleotide sequence ID" value="NZ_PTJD01000007.1"/>
</dbReference>
<evidence type="ECO:0000256" key="7">
    <source>
        <dbReference type="ARBA" id="ARBA00022942"/>
    </source>
</evidence>
<dbReference type="GO" id="GO:0019774">
    <property type="term" value="C:proteasome core complex, beta-subunit complex"/>
    <property type="evidence" value="ECO:0007669"/>
    <property type="project" value="UniProtKB-UniRule"/>
</dbReference>
<protein>
    <recommendedName>
        <fullName evidence="9 10">Proteasome subunit beta</fullName>
        <ecNumber evidence="9 10">3.4.25.1</ecNumber>
    </recommendedName>
    <alternativeName>
        <fullName evidence="9">20S proteasome beta subunit</fullName>
    </alternativeName>
    <alternativeName>
        <fullName evidence="9">Proteasome core protein PrcB</fullName>
    </alternativeName>
</protein>
<dbReference type="GO" id="GO:0005737">
    <property type="term" value="C:cytoplasm"/>
    <property type="evidence" value="ECO:0007669"/>
    <property type="project" value="UniProtKB-SubCell"/>
</dbReference>
<evidence type="ECO:0000256" key="9">
    <source>
        <dbReference type="HAMAP-Rule" id="MF_02113"/>
    </source>
</evidence>
<keyword evidence="4 9" id="KW-0888">Threonine protease</keyword>
<dbReference type="EMBL" id="PTJD01000007">
    <property type="protein sequence ID" value="PPK94694.1"/>
    <property type="molecule type" value="Genomic_DNA"/>
</dbReference>
<evidence type="ECO:0000256" key="2">
    <source>
        <dbReference type="ARBA" id="ARBA00022490"/>
    </source>
</evidence>
<organism evidence="11 12">
    <name type="scientific">Kineococcus xinjiangensis</name>
    <dbReference type="NCBI Taxonomy" id="512762"/>
    <lineage>
        <taxon>Bacteria</taxon>
        <taxon>Bacillati</taxon>
        <taxon>Actinomycetota</taxon>
        <taxon>Actinomycetes</taxon>
        <taxon>Kineosporiales</taxon>
        <taxon>Kineosporiaceae</taxon>
        <taxon>Kineococcus</taxon>
    </lineage>
</organism>
<evidence type="ECO:0000256" key="4">
    <source>
        <dbReference type="ARBA" id="ARBA00022698"/>
    </source>
</evidence>
<proteinExistence type="inferred from homology"/>
<dbReference type="InterPro" id="IPR029055">
    <property type="entry name" value="Ntn_hydrolases_N"/>
</dbReference>
<feature type="chain" id="PRO_5023264857" description="Proteasome subunit beta" evidence="9">
    <location>
        <begin position="57"/>
        <end position="297"/>
    </location>
</feature>
<dbReference type="GO" id="GO:0004298">
    <property type="term" value="F:threonine-type endopeptidase activity"/>
    <property type="evidence" value="ECO:0007669"/>
    <property type="project" value="UniProtKB-UniRule"/>
</dbReference>
<dbReference type="GO" id="GO:0010498">
    <property type="term" value="P:proteasomal protein catabolic process"/>
    <property type="evidence" value="ECO:0007669"/>
    <property type="project" value="UniProtKB-UniRule"/>
</dbReference>
<name>A0A2S6IKD8_9ACTN</name>
<evidence type="ECO:0000256" key="8">
    <source>
        <dbReference type="ARBA" id="ARBA00023145"/>
    </source>
</evidence>
<dbReference type="InterPro" id="IPR022483">
    <property type="entry name" value="PSB_actinobac"/>
</dbReference>
<keyword evidence="3 9" id="KW-0645">Protease</keyword>
<feature type="active site" description="Nucleophile" evidence="9">
    <location>
        <position position="57"/>
    </location>
</feature>
<sequence length="297" mass="30997">MTSDPSGRLPAAYLVPGSSSFSEFVREHAPDLLPARRLAGAPAPAPAGAGERAPHGTTIVAATFDGGDGGGGVVMAGDRRATAGNLIAQRDIEKVFQADEHSCVGIAGTAGLAIEMVRLFQVELEHYEKIEGALLSFEGKANRLSTMIRGNLGLAMQGLAVVPLFAGMDLALGRGRIFSYDVTGGRYEELHHHSVGSGSVFARGALKKLWRPGLDADGAVRVAVEALWDAADDDSATGGPDLVRRIWPVVAVVTAEGFRRVGEEELEAVVTDVVARRHGDPGGSRALLRAQDGGESA</sequence>
<keyword evidence="7 9" id="KW-0647">Proteasome</keyword>
<comment type="caution">
    <text evidence="11">The sequence shown here is derived from an EMBL/GenBank/DDBJ whole genome shotgun (WGS) entry which is preliminary data.</text>
</comment>
<dbReference type="GO" id="GO:0019941">
    <property type="term" value="P:modification-dependent protein catabolic process"/>
    <property type="evidence" value="ECO:0007669"/>
    <property type="project" value="UniProtKB-UniRule"/>
</dbReference>
<keyword evidence="2 9" id="KW-0963">Cytoplasm</keyword>
<evidence type="ECO:0000313" key="11">
    <source>
        <dbReference type="EMBL" id="PPK94694.1"/>
    </source>
</evidence>
<dbReference type="OrthoDB" id="5174038at2"/>
<comment type="similarity">
    <text evidence="9">Belongs to the peptidase T1B family.</text>
</comment>
<comment type="function">
    <text evidence="9">Component of the proteasome core, a large protease complex with broad specificity involved in protein degradation.</text>
</comment>
<evidence type="ECO:0000256" key="5">
    <source>
        <dbReference type="ARBA" id="ARBA00022801"/>
    </source>
</evidence>
<keyword evidence="6 9" id="KW-0068">Autocatalytic cleavage</keyword>
<dbReference type="PANTHER" id="PTHR32194:SF0">
    <property type="entry name" value="ATP-DEPENDENT PROTEASE SUBUNIT HSLV"/>
    <property type="match status" value="1"/>
</dbReference>
<evidence type="ECO:0000256" key="10">
    <source>
        <dbReference type="NCBIfam" id="TIGR03690"/>
    </source>
</evidence>
<evidence type="ECO:0000256" key="6">
    <source>
        <dbReference type="ARBA" id="ARBA00022813"/>
    </source>
</evidence>
<dbReference type="InterPro" id="IPR001353">
    <property type="entry name" value="Proteasome_sua/b"/>
</dbReference>
<dbReference type="HAMAP" id="MF_02113_B">
    <property type="entry name" value="Proteasome_B_B"/>
    <property type="match status" value="1"/>
</dbReference>
<accession>A0A2S6IKD8</accession>
<dbReference type="UniPathway" id="UPA00997"/>
<dbReference type="CDD" id="cd01906">
    <property type="entry name" value="proteasome_protease_HslV"/>
    <property type="match status" value="1"/>
</dbReference>
<dbReference type="EC" id="3.4.25.1" evidence="9 10"/>
<dbReference type="Pfam" id="PF00227">
    <property type="entry name" value="Proteasome"/>
    <property type="match status" value="1"/>
</dbReference>
<dbReference type="NCBIfam" id="TIGR03690">
    <property type="entry name" value="20S_bact_beta"/>
    <property type="match status" value="1"/>
</dbReference>
<keyword evidence="8 9" id="KW-0865">Zymogen</keyword>
<feature type="propeptide" id="PRO_5015789745" description="Removed in mature form; by autocatalysis" evidence="9">
    <location>
        <begin position="1"/>
        <end position="56"/>
    </location>
</feature>
<dbReference type="InterPro" id="IPR023333">
    <property type="entry name" value="Proteasome_suB-type"/>
</dbReference>
<reference evidence="11 12" key="1">
    <citation type="submission" date="2018-02" db="EMBL/GenBank/DDBJ databases">
        <title>Genomic Encyclopedia of Archaeal and Bacterial Type Strains, Phase II (KMG-II): from individual species to whole genera.</title>
        <authorList>
            <person name="Goeker M."/>
        </authorList>
    </citation>
    <scope>NUCLEOTIDE SEQUENCE [LARGE SCALE GENOMIC DNA]</scope>
    <source>
        <strain evidence="11 12">DSM 22857</strain>
    </source>
</reference>
<keyword evidence="12" id="KW-1185">Reference proteome</keyword>
<comment type="activity regulation">
    <text evidence="9">The formation of the proteasomal ATPase ARC-20S proteasome complex, likely via the docking of the C-termini of ARC into the intersubunit pockets in the alpha-rings, may trigger opening of the gate for substrate entry. Interconversion between the open-gate and close-gate conformations leads to a dynamic regulation of the 20S proteasome proteolysis activity.</text>
</comment>
<dbReference type="PANTHER" id="PTHR32194">
    <property type="entry name" value="METALLOPROTEASE TLDD"/>
    <property type="match status" value="1"/>
</dbReference>
<dbReference type="Proteomes" id="UP000239485">
    <property type="component" value="Unassembled WGS sequence"/>
</dbReference>
<evidence type="ECO:0000256" key="1">
    <source>
        <dbReference type="ARBA" id="ARBA00001198"/>
    </source>
</evidence>
<dbReference type="AlphaFoldDB" id="A0A2S6IKD8"/>
<evidence type="ECO:0000256" key="3">
    <source>
        <dbReference type="ARBA" id="ARBA00022670"/>
    </source>
</evidence>
<comment type="pathway">
    <text evidence="9">Protein degradation; proteasomal Pup-dependent pathway.</text>
</comment>